<keyword evidence="4 9" id="KW-0732">Signal</keyword>
<organism evidence="11 12">
    <name type="scientific">Meripilus lineatus</name>
    <dbReference type="NCBI Taxonomy" id="2056292"/>
    <lineage>
        <taxon>Eukaryota</taxon>
        <taxon>Fungi</taxon>
        <taxon>Dikarya</taxon>
        <taxon>Basidiomycota</taxon>
        <taxon>Agaricomycotina</taxon>
        <taxon>Agaricomycetes</taxon>
        <taxon>Polyporales</taxon>
        <taxon>Meripilaceae</taxon>
        <taxon>Meripilus</taxon>
    </lineage>
</organism>
<keyword evidence="7" id="KW-1015">Disulfide bond</keyword>
<evidence type="ECO:0000259" key="10">
    <source>
        <dbReference type="PROSITE" id="PS51914"/>
    </source>
</evidence>
<keyword evidence="6" id="KW-0256">Endoplasmic reticulum</keyword>
<evidence type="ECO:0000313" key="12">
    <source>
        <dbReference type="Proteomes" id="UP001212997"/>
    </source>
</evidence>
<feature type="compositionally biased region" description="Polar residues" evidence="8">
    <location>
        <begin position="523"/>
        <end position="537"/>
    </location>
</feature>
<feature type="region of interest" description="Disordered" evidence="8">
    <location>
        <begin position="442"/>
        <end position="537"/>
    </location>
</feature>
<accession>A0AAD5Y8E0</accession>
<dbReference type="GO" id="GO:0030970">
    <property type="term" value="P:retrograde protein transport, ER to cytosol"/>
    <property type="evidence" value="ECO:0007669"/>
    <property type="project" value="TreeGrafter"/>
</dbReference>
<dbReference type="EMBL" id="JANAWD010000971">
    <property type="protein sequence ID" value="KAJ3474837.1"/>
    <property type="molecule type" value="Genomic_DNA"/>
</dbReference>
<feature type="chain" id="PRO_5041928503" description="Protein OS-9 homolog" evidence="9">
    <location>
        <begin position="22"/>
        <end position="537"/>
    </location>
</feature>
<comment type="caution">
    <text evidence="11">The sequence shown here is derived from an EMBL/GenBank/DDBJ whole genome shotgun (WGS) entry which is preliminary data.</text>
</comment>
<dbReference type="SUPFAM" id="SSF50911">
    <property type="entry name" value="Mannose 6-phosphate receptor domain"/>
    <property type="match status" value="1"/>
</dbReference>
<comment type="similarity">
    <text evidence="2">Belongs to the OS-9 family.</text>
</comment>
<evidence type="ECO:0000256" key="9">
    <source>
        <dbReference type="SAM" id="SignalP"/>
    </source>
</evidence>
<evidence type="ECO:0000256" key="8">
    <source>
        <dbReference type="SAM" id="MobiDB-lite"/>
    </source>
</evidence>
<dbReference type="GO" id="GO:0030968">
    <property type="term" value="P:endoplasmic reticulum unfolded protein response"/>
    <property type="evidence" value="ECO:0007669"/>
    <property type="project" value="InterPro"/>
</dbReference>
<evidence type="ECO:0000256" key="5">
    <source>
        <dbReference type="ARBA" id="ARBA00022734"/>
    </source>
</evidence>
<dbReference type="InterPro" id="IPR009011">
    <property type="entry name" value="Man6P_isomerase_rcpt-bd_dom_sf"/>
</dbReference>
<evidence type="ECO:0000256" key="4">
    <source>
        <dbReference type="ARBA" id="ARBA00022729"/>
    </source>
</evidence>
<dbReference type="PROSITE" id="PS51914">
    <property type="entry name" value="MRH"/>
    <property type="match status" value="1"/>
</dbReference>
<evidence type="ECO:0000256" key="7">
    <source>
        <dbReference type="ARBA" id="ARBA00023157"/>
    </source>
</evidence>
<reference evidence="11" key="1">
    <citation type="submission" date="2022-07" db="EMBL/GenBank/DDBJ databases">
        <title>Genome Sequence of Physisporinus lineatus.</title>
        <authorList>
            <person name="Buettner E."/>
        </authorList>
    </citation>
    <scope>NUCLEOTIDE SEQUENCE</scope>
    <source>
        <strain evidence="11">VT162</strain>
    </source>
</reference>
<feature type="region of interest" description="Disordered" evidence="8">
    <location>
        <begin position="372"/>
        <end position="397"/>
    </location>
</feature>
<feature type="domain" description="MRH" evidence="10">
    <location>
        <begin position="158"/>
        <end position="325"/>
    </location>
</feature>
<keyword evidence="12" id="KW-1185">Reference proteome</keyword>
<dbReference type="PANTHER" id="PTHR15414:SF0">
    <property type="entry name" value="ENDOPLASMIC RETICULUM LECTIN 1"/>
    <property type="match status" value="1"/>
</dbReference>
<feature type="signal peptide" evidence="9">
    <location>
        <begin position="1"/>
        <end position="21"/>
    </location>
</feature>
<dbReference type="AlphaFoldDB" id="A0AAD5Y8E0"/>
<name>A0AAD5Y8E0_9APHY</name>
<dbReference type="Proteomes" id="UP001212997">
    <property type="component" value="Unassembled WGS sequence"/>
</dbReference>
<dbReference type="InterPro" id="IPR044865">
    <property type="entry name" value="MRH_dom"/>
</dbReference>
<sequence length="537" mass="59469">MRARQSLFVLLPLSLHKLVTARLHHSLVPEDPYAFPKYRVTFLNGLPVLNQTAQSWLQNGLRGGELEFLDQPWEGDIWSSPHLKSIDGVSQHQDVASPAQSSFPNRPQFELELMKFGPRASYLCLIPPPPQDTPNLAHEESTDVTPVHTWSLLQPLAGTCLYVRDVPVGSLTLIVITSMCDNSMSLLTLKHNVLVRNSSSSGSIEYLAPLTRQYNSTGEYKPEEDEEWESYTLGRAPPTLDPGADLTVAEEAALAANVELARGAGSRYLVQRWGGGTYCDKTGRKREIEIQFHCSMTMTDTILFVKETSTCHYVLHIATPRLCGEPGFKSRHDSRDEAFIRCREIVSTEEYEAADRKLQESDVPKHLLKKTKPVIAPPPPAAVPQDKETKQGAKKAQHELIRKALERLLQGGDLKAGEVMIESFGDGDEEVVIEFVEADFKPDRKHETNGDSSADSGETNLEDILRAAGFDVIGEKGEKRGGKARSESTREGSKEENVDATHHTVKTATPSAEPRVTQDQEESQGTASSTPQPRDEL</sequence>
<comment type="subcellular location">
    <subcellularLocation>
        <location evidence="1">Endoplasmic reticulum membrane</location>
        <topology evidence="1">Peripheral membrane protein</topology>
        <orientation evidence="1">Lumenal side</orientation>
    </subcellularLocation>
</comment>
<dbReference type="GO" id="GO:0030246">
    <property type="term" value="F:carbohydrate binding"/>
    <property type="evidence" value="ECO:0007669"/>
    <property type="project" value="UniProtKB-KW"/>
</dbReference>
<evidence type="ECO:0000256" key="3">
    <source>
        <dbReference type="ARBA" id="ARBA00018727"/>
    </source>
</evidence>
<evidence type="ECO:0000256" key="6">
    <source>
        <dbReference type="ARBA" id="ARBA00022824"/>
    </source>
</evidence>
<dbReference type="InterPro" id="IPR045149">
    <property type="entry name" value="OS-9-like"/>
</dbReference>
<keyword evidence="5" id="KW-0430">Lectin</keyword>
<feature type="compositionally biased region" description="Basic and acidic residues" evidence="8">
    <location>
        <begin position="385"/>
        <end position="397"/>
    </location>
</feature>
<feature type="compositionally biased region" description="Basic and acidic residues" evidence="8">
    <location>
        <begin position="473"/>
        <end position="502"/>
    </location>
</feature>
<feature type="compositionally biased region" description="Polar residues" evidence="8">
    <location>
        <begin position="450"/>
        <end position="459"/>
    </location>
</feature>
<dbReference type="GO" id="GO:0005789">
    <property type="term" value="C:endoplasmic reticulum membrane"/>
    <property type="evidence" value="ECO:0007669"/>
    <property type="project" value="UniProtKB-SubCell"/>
</dbReference>
<dbReference type="PANTHER" id="PTHR15414">
    <property type="entry name" value="OS-9-RELATED"/>
    <property type="match status" value="1"/>
</dbReference>
<evidence type="ECO:0000313" key="11">
    <source>
        <dbReference type="EMBL" id="KAJ3474837.1"/>
    </source>
</evidence>
<protein>
    <recommendedName>
        <fullName evidence="3">Protein OS-9 homolog</fullName>
    </recommendedName>
</protein>
<evidence type="ECO:0000256" key="2">
    <source>
        <dbReference type="ARBA" id="ARBA00009918"/>
    </source>
</evidence>
<gene>
    <name evidence="11" type="ORF">NLI96_g12228</name>
</gene>
<evidence type="ECO:0000256" key="1">
    <source>
        <dbReference type="ARBA" id="ARBA00004367"/>
    </source>
</evidence>
<proteinExistence type="inferred from homology"/>
<dbReference type="Gene3D" id="2.70.130.10">
    <property type="entry name" value="Mannose-6-phosphate receptor binding domain"/>
    <property type="match status" value="1"/>
</dbReference>
<dbReference type="GO" id="GO:0005788">
    <property type="term" value="C:endoplasmic reticulum lumen"/>
    <property type="evidence" value="ECO:0007669"/>
    <property type="project" value="TreeGrafter"/>
</dbReference>